<feature type="signal peptide" evidence="1">
    <location>
        <begin position="1"/>
        <end position="21"/>
    </location>
</feature>
<evidence type="ECO:0000256" key="1">
    <source>
        <dbReference type="SAM" id="SignalP"/>
    </source>
</evidence>
<dbReference type="RefSeq" id="WP_015826269.1">
    <property type="nucleotide sequence ID" value="NC_012982.1"/>
</dbReference>
<evidence type="ECO:0000313" key="2">
    <source>
        <dbReference type="EMBL" id="ACT58119.1"/>
    </source>
</evidence>
<dbReference type="AlphaFoldDB" id="C6XMH6"/>
<dbReference type="KEGG" id="hba:Hbal_0417"/>
<proteinExistence type="predicted"/>
<dbReference type="Proteomes" id="UP000002745">
    <property type="component" value="Chromosome"/>
</dbReference>
<reference evidence="3" key="1">
    <citation type="journal article" date="2011" name="J. Bacteriol.">
        <title>Genome sequences of eight morphologically diverse alphaproteobacteria.</title>
        <authorList>
            <consortium name="US DOE Joint Genome Institute"/>
            <person name="Brown P.J."/>
            <person name="Kysela D.T."/>
            <person name="Buechlein A."/>
            <person name="Hemmerich C."/>
            <person name="Brun Y.V."/>
        </authorList>
    </citation>
    <scope>NUCLEOTIDE SEQUENCE [LARGE SCALE GENOMIC DNA]</scope>
    <source>
        <strain evidence="3">ATCC 49814 / DSM 5838 / IFAM 1418</strain>
    </source>
</reference>
<keyword evidence="1" id="KW-0732">Signal</keyword>
<name>C6XMH6_HIRBI</name>
<keyword evidence="3" id="KW-1185">Reference proteome</keyword>
<evidence type="ECO:0000313" key="3">
    <source>
        <dbReference type="Proteomes" id="UP000002745"/>
    </source>
</evidence>
<dbReference type="HOGENOM" id="CLU_1445836_0_0_5"/>
<organism evidence="2 3">
    <name type="scientific">Hirschia baltica (strain ATCC 49814 / DSM 5838 / IFAM 1418)</name>
    <dbReference type="NCBI Taxonomy" id="582402"/>
    <lineage>
        <taxon>Bacteria</taxon>
        <taxon>Pseudomonadati</taxon>
        <taxon>Pseudomonadota</taxon>
        <taxon>Alphaproteobacteria</taxon>
        <taxon>Hyphomonadales</taxon>
        <taxon>Hyphomonadaceae</taxon>
        <taxon>Hirschia</taxon>
    </lineage>
</organism>
<sequence>MRMKFLALGVAALFVCNAAMGQTKSVDEYKSMSTFCSLEASQLDWRKSTEEANQVKNLNRCKMSCKTAADMMQQGLNHPQLKNNVLVCDQSFSELPASISSKYNGQVTPKAETLFTETELLAFSDECTALAQQYPQMSANNREPNFLKCARFCKSAAQEVAKNSPRQGSKILACEREYTGSKARLNP</sequence>
<feature type="chain" id="PRO_5002972936" evidence="1">
    <location>
        <begin position="22"/>
        <end position="187"/>
    </location>
</feature>
<accession>C6XMH6</accession>
<dbReference type="EMBL" id="CP001678">
    <property type="protein sequence ID" value="ACT58119.1"/>
    <property type="molecule type" value="Genomic_DNA"/>
</dbReference>
<gene>
    <name evidence="2" type="ordered locus">Hbal_0417</name>
</gene>
<protein>
    <submittedName>
        <fullName evidence="2">Uncharacterized protein</fullName>
    </submittedName>
</protein>